<dbReference type="KEGG" id="fsl:EJO69_06645"/>
<sequence>MRAAVLVGPNRLEMQDVPTPTAGPGELVLRVGANTVCGTDGRILRGEKTAGVRQGVIMGHEFSGYVHEIGEGVEGYSEGDLVGVMPTVPCLRCHYCLNHLEHMCINAKLFGYWIDGGLAEYVLVSAEAIERGAIVVADPGADPAEIALAEPLGCVLNGVDNYGIDIGDTVLIIGAGPIGLLHTMVAKQRGASQIIVVNRSPGRLEVAKEVGATHTVLTGDVDVPEYVKDLTGGLGANVAVQCIGALDLFQTALQSARNGGRVNAFAGFPKGQMASIDPNLIHYNELTVTGGSNMGRNNYRRAVQLIGDGSINVGALLTEPFALEDAGAAIEHVSAGRGIKTAVIPG</sequence>
<dbReference type="InterPro" id="IPR013154">
    <property type="entry name" value="ADH-like_N"/>
</dbReference>
<dbReference type="Proteomes" id="UP000270021">
    <property type="component" value="Chromosome"/>
</dbReference>
<organism evidence="8 9">
    <name type="scientific">Flaviflexus salsibiostraticola</name>
    <dbReference type="NCBI Taxonomy" id="1282737"/>
    <lineage>
        <taxon>Bacteria</taxon>
        <taxon>Bacillati</taxon>
        <taxon>Actinomycetota</taxon>
        <taxon>Actinomycetes</taxon>
        <taxon>Actinomycetales</taxon>
        <taxon>Actinomycetaceae</taxon>
        <taxon>Flaviflexus</taxon>
    </lineage>
</organism>
<dbReference type="PROSITE" id="PS00059">
    <property type="entry name" value="ADH_ZINC"/>
    <property type="match status" value="1"/>
</dbReference>
<evidence type="ECO:0000313" key="8">
    <source>
        <dbReference type="EMBL" id="AZN30022.1"/>
    </source>
</evidence>
<dbReference type="PANTHER" id="PTHR43401">
    <property type="entry name" value="L-THREONINE 3-DEHYDROGENASE"/>
    <property type="match status" value="1"/>
</dbReference>
<keyword evidence="9" id="KW-1185">Reference proteome</keyword>
<name>A0A3S8Z906_9ACTO</name>
<dbReference type="SUPFAM" id="SSF51735">
    <property type="entry name" value="NAD(P)-binding Rossmann-fold domains"/>
    <property type="match status" value="1"/>
</dbReference>
<evidence type="ECO:0000259" key="7">
    <source>
        <dbReference type="Pfam" id="PF08240"/>
    </source>
</evidence>
<gene>
    <name evidence="8" type="ORF">EJO69_06645</name>
</gene>
<evidence type="ECO:0000313" key="9">
    <source>
        <dbReference type="Proteomes" id="UP000270021"/>
    </source>
</evidence>
<evidence type="ECO:0000256" key="5">
    <source>
        <dbReference type="RuleBase" id="RU361277"/>
    </source>
</evidence>
<feature type="domain" description="Alcohol dehydrogenase-like C-terminal" evidence="6">
    <location>
        <begin position="177"/>
        <end position="306"/>
    </location>
</feature>
<keyword evidence="4" id="KW-0560">Oxidoreductase</keyword>
<protein>
    <submittedName>
        <fullName evidence="8">Alcohol dehydrogenase</fullName>
    </submittedName>
</protein>
<comment type="similarity">
    <text evidence="5">Belongs to the zinc-containing alcohol dehydrogenase family.</text>
</comment>
<evidence type="ECO:0000256" key="4">
    <source>
        <dbReference type="ARBA" id="ARBA00023002"/>
    </source>
</evidence>
<dbReference type="OrthoDB" id="9797931at2"/>
<dbReference type="RefSeq" id="WP_126040411.1">
    <property type="nucleotide sequence ID" value="NZ_CP034438.1"/>
</dbReference>
<evidence type="ECO:0000256" key="1">
    <source>
        <dbReference type="ARBA" id="ARBA00001947"/>
    </source>
</evidence>
<dbReference type="Pfam" id="PF00107">
    <property type="entry name" value="ADH_zinc_N"/>
    <property type="match status" value="1"/>
</dbReference>
<proteinExistence type="inferred from homology"/>
<dbReference type="InterPro" id="IPR002328">
    <property type="entry name" value="ADH_Zn_CS"/>
</dbReference>
<dbReference type="InterPro" id="IPR050129">
    <property type="entry name" value="Zn_alcohol_dh"/>
</dbReference>
<dbReference type="AlphaFoldDB" id="A0A3S8Z906"/>
<dbReference type="GO" id="GO:0016491">
    <property type="term" value="F:oxidoreductase activity"/>
    <property type="evidence" value="ECO:0007669"/>
    <property type="project" value="UniProtKB-KW"/>
</dbReference>
<dbReference type="PANTHER" id="PTHR43401:SF2">
    <property type="entry name" value="L-THREONINE 3-DEHYDROGENASE"/>
    <property type="match status" value="1"/>
</dbReference>
<dbReference type="InterPro" id="IPR013149">
    <property type="entry name" value="ADH-like_C"/>
</dbReference>
<dbReference type="GO" id="GO:0008270">
    <property type="term" value="F:zinc ion binding"/>
    <property type="evidence" value="ECO:0007669"/>
    <property type="project" value="InterPro"/>
</dbReference>
<evidence type="ECO:0000256" key="2">
    <source>
        <dbReference type="ARBA" id="ARBA00022723"/>
    </source>
</evidence>
<keyword evidence="3 5" id="KW-0862">Zinc</keyword>
<dbReference type="Gene3D" id="3.40.50.720">
    <property type="entry name" value="NAD(P)-binding Rossmann-like Domain"/>
    <property type="match status" value="1"/>
</dbReference>
<comment type="cofactor">
    <cofactor evidence="1 5">
        <name>Zn(2+)</name>
        <dbReference type="ChEBI" id="CHEBI:29105"/>
    </cofactor>
</comment>
<reference evidence="8 9" key="1">
    <citation type="submission" date="2018-12" db="EMBL/GenBank/DDBJ databases">
        <title>Complete genome sequence of Flaviflexus salsibiostraticola KCTC 33148.</title>
        <authorList>
            <person name="Bae J.-W."/>
        </authorList>
    </citation>
    <scope>NUCLEOTIDE SEQUENCE [LARGE SCALE GENOMIC DNA]</scope>
    <source>
        <strain evidence="8 9">KCTC 33148</strain>
    </source>
</reference>
<evidence type="ECO:0000256" key="3">
    <source>
        <dbReference type="ARBA" id="ARBA00022833"/>
    </source>
</evidence>
<dbReference type="Pfam" id="PF08240">
    <property type="entry name" value="ADH_N"/>
    <property type="match status" value="1"/>
</dbReference>
<dbReference type="Gene3D" id="3.90.180.10">
    <property type="entry name" value="Medium-chain alcohol dehydrogenases, catalytic domain"/>
    <property type="match status" value="1"/>
</dbReference>
<dbReference type="EMBL" id="CP034438">
    <property type="protein sequence ID" value="AZN30022.1"/>
    <property type="molecule type" value="Genomic_DNA"/>
</dbReference>
<dbReference type="InterPro" id="IPR011032">
    <property type="entry name" value="GroES-like_sf"/>
</dbReference>
<keyword evidence="2 5" id="KW-0479">Metal-binding</keyword>
<evidence type="ECO:0000259" key="6">
    <source>
        <dbReference type="Pfam" id="PF00107"/>
    </source>
</evidence>
<feature type="domain" description="Alcohol dehydrogenase-like N-terminal" evidence="7">
    <location>
        <begin position="23"/>
        <end position="128"/>
    </location>
</feature>
<dbReference type="InterPro" id="IPR036291">
    <property type="entry name" value="NAD(P)-bd_dom_sf"/>
</dbReference>
<accession>A0A3S8Z906</accession>
<dbReference type="SUPFAM" id="SSF50129">
    <property type="entry name" value="GroES-like"/>
    <property type="match status" value="1"/>
</dbReference>